<gene>
    <name evidence="7" type="ORF">GEAMG1_1460</name>
</gene>
<dbReference type="Proteomes" id="UP001295463">
    <property type="component" value="Chromosome"/>
</dbReference>
<dbReference type="InterPro" id="IPR011712">
    <property type="entry name" value="Sig_transdc_His_kin_sub3_dim/P"/>
</dbReference>
<dbReference type="Pfam" id="PF13426">
    <property type="entry name" value="PAS_9"/>
    <property type="match status" value="1"/>
</dbReference>
<dbReference type="SMART" id="SM00091">
    <property type="entry name" value="PAS"/>
    <property type="match status" value="2"/>
</dbReference>
<keyword evidence="3" id="KW-0902">Two-component regulatory system</keyword>
<evidence type="ECO:0000256" key="1">
    <source>
        <dbReference type="ARBA" id="ARBA00022679"/>
    </source>
</evidence>
<dbReference type="PROSITE" id="PS50109">
    <property type="entry name" value="HIS_KIN"/>
    <property type="match status" value="1"/>
</dbReference>
<evidence type="ECO:0000256" key="3">
    <source>
        <dbReference type="ARBA" id="ARBA00023012"/>
    </source>
</evidence>
<protein>
    <submittedName>
        <fullName evidence="7">Sensory box histidine kinase/response regulator</fullName>
    </submittedName>
</protein>
<evidence type="ECO:0000256" key="2">
    <source>
        <dbReference type="ARBA" id="ARBA00022777"/>
    </source>
</evidence>
<keyword evidence="8" id="KW-1185">Reference proteome</keyword>
<evidence type="ECO:0000313" key="8">
    <source>
        <dbReference type="Proteomes" id="UP001295463"/>
    </source>
</evidence>
<keyword evidence="4" id="KW-0175">Coiled coil</keyword>
<dbReference type="SUPFAM" id="SSF55785">
    <property type="entry name" value="PYP-like sensor domain (PAS domain)"/>
    <property type="match status" value="2"/>
</dbReference>
<reference evidence="7 8" key="1">
    <citation type="submission" date="2022-03" db="EMBL/GenBank/DDBJ databases">
        <authorList>
            <person name="Koch H."/>
        </authorList>
    </citation>
    <scope>NUCLEOTIDE SEQUENCE [LARGE SCALE GENOMIC DNA]</scope>
    <source>
        <strain evidence="7 8">G1</strain>
    </source>
</reference>
<organism evidence="7 8">
    <name type="scientific">Trichlorobacter ammonificans</name>
    <dbReference type="NCBI Taxonomy" id="2916410"/>
    <lineage>
        <taxon>Bacteria</taxon>
        <taxon>Pseudomonadati</taxon>
        <taxon>Thermodesulfobacteriota</taxon>
        <taxon>Desulfuromonadia</taxon>
        <taxon>Geobacterales</taxon>
        <taxon>Geobacteraceae</taxon>
        <taxon>Trichlorobacter</taxon>
    </lineage>
</organism>
<dbReference type="InterPro" id="IPR001610">
    <property type="entry name" value="PAC"/>
</dbReference>
<dbReference type="Gene3D" id="1.20.5.1930">
    <property type="match status" value="1"/>
</dbReference>
<dbReference type="NCBIfam" id="TIGR00229">
    <property type="entry name" value="sensory_box"/>
    <property type="match status" value="1"/>
</dbReference>
<dbReference type="Gene3D" id="3.30.565.10">
    <property type="entry name" value="Histidine kinase-like ATPase, C-terminal domain"/>
    <property type="match status" value="1"/>
</dbReference>
<feature type="domain" description="Histidine kinase" evidence="5">
    <location>
        <begin position="412"/>
        <end position="504"/>
    </location>
</feature>
<dbReference type="RefSeq" id="WP_305732124.1">
    <property type="nucleotide sequence ID" value="NZ_OW150024.1"/>
</dbReference>
<evidence type="ECO:0000259" key="6">
    <source>
        <dbReference type="PROSITE" id="PS50113"/>
    </source>
</evidence>
<dbReference type="InterPro" id="IPR036890">
    <property type="entry name" value="HATPase_C_sf"/>
</dbReference>
<dbReference type="SMART" id="SM00086">
    <property type="entry name" value="PAC"/>
    <property type="match status" value="1"/>
</dbReference>
<dbReference type="InterPro" id="IPR000700">
    <property type="entry name" value="PAS-assoc_C"/>
</dbReference>
<dbReference type="SMART" id="SM00387">
    <property type="entry name" value="HATPase_c"/>
    <property type="match status" value="1"/>
</dbReference>
<dbReference type="PANTHER" id="PTHR24421">
    <property type="entry name" value="NITRATE/NITRITE SENSOR PROTEIN NARX-RELATED"/>
    <property type="match status" value="1"/>
</dbReference>
<dbReference type="PANTHER" id="PTHR24421:SF58">
    <property type="entry name" value="SIGNAL TRANSDUCTION HISTIDINE-PROTEIN KINASE_PHOSPHATASE UHPB"/>
    <property type="match status" value="1"/>
</dbReference>
<keyword evidence="1" id="KW-0808">Transferase</keyword>
<dbReference type="InterPro" id="IPR000014">
    <property type="entry name" value="PAS"/>
</dbReference>
<evidence type="ECO:0000256" key="4">
    <source>
        <dbReference type="SAM" id="Coils"/>
    </source>
</evidence>
<dbReference type="InterPro" id="IPR005467">
    <property type="entry name" value="His_kinase_dom"/>
</dbReference>
<dbReference type="SUPFAM" id="SSF55874">
    <property type="entry name" value="ATPase domain of HSP90 chaperone/DNA topoisomerase II/histidine kinase"/>
    <property type="match status" value="1"/>
</dbReference>
<dbReference type="CDD" id="cd00130">
    <property type="entry name" value="PAS"/>
    <property type="match status" value="1"/>
</dbReference>
<dbReference type="InterPro" id="IPR003594">
    <property type="entry name" value="HATPase_dom"/>
</dbReference>
<dbReference type="Gene3D" id="3.30.450.20">
    <property type="entry name" value="PAS domain"/>
    <property type="match status" value="2"/>
</dbReference>
<dbReference type="EMBL" id="OW150024">
    <property type="protein sequence ID" value="CAH2031290.1"/>
    <property type="molecule type" value="Genomic_DNA"/>
</dbReference>
<evidence type="ECO:0000313" key="7">
    <source>
        <dbReference type="EMBL" id="CAH2031290.1"/>
    </source>
</evidence>
<dbReference type="CDD" id="cd16917">
    <property type="entry name" value="HATPase_UhpB-NarQ-NarX-like"/>
    <property type="match status" value="1"/>
</dbReference>
<feature type="domain" description="PAC" evidence="6">
    <location>
        <begin position="202"/>
        <end position="255"/>
    </location>
</feature>
<dbReference type="PROSITE" id="PS50113">
    <property type="entry name" value="PAC"/>
    <property type="match status" value="1"/>
</dbReference>
<dbReference type="Pfam" id="PF07730">
    <property type="entry name" value="HisKA_3"/>
    <property type="match status" value="1"/>
</dbReference>
<dbReference type="GO" id="GO:0016301">
    <property type="term" value="F:kinase activity"/>
    <property type="evidence" value="ECO:0007669"/>
    <property type="project" value="UniProtKB-KW"/>
</dbReference>
<feature type="coiled-coil region" evidence="4">
    <location>
        <begin position="246"/>
        <end position="298"/>
    </location>
</feature>
<dbReference type="InterPro" id="IPR035965">
    <property type="entry name" value="PAS-like_dom_sf"/>
</dbReference>
<sequence length="508" mass="56693">MLLNGSLFNAFFRCNATAQMVVQAETGRILGANDAARAYYGLATDDETDRYFYDFDTHHPGVTLAELNLAAQGIEQTINSTHRTALGLREVMIHTCAAGNGPETLILATIHDVTEQMLRERTVAADEERWRSALGGSGEGVWDWDITSDQVTCSPRWTEMLGYGPHELGSDIREWLRLVCNEERSQVTTAYEKMLAGGAPRLEMEYRMRRKDGSHVWVLDRCTVLRLDTDGRPGRIISVHSDITGRKRIEAKLRSFNESLEREVQERTAALNRELRMREETEQQLRAFQEQLAALTEELCLAEERERRRLAAWLHDDIGQNLALLKILIDRLRERSPEQRSQIGQIAELLAATIGEIRNRTIQISPPLLQKLGLTPSVAKLAADLGAAHGFSVSVEERSPLPQVPLSLRSTLFSIVKELLINIVKHADAQSVAIVIDRDDAGISIIVRDDGRGFAVETLDEAVYQNSFGLFHVRQRIGLLGGAFCVESAPAQGSCCSIRIPLQAHTGH</sequence>
<name>A0ABN8HI88_9BACT</name>
<dbReference type="Pfam" id="PF02518">
    <property type="entry name" value="HATPase_c"/>
    <property type="match status" value="1"/>
</dbReference>
<evidence type="ECO:0000259" key="5">
    <source>
        <dbReference type="PROSITE" id="PS50109"/>
    </source>
</evidence>
<proteinExistence type="predicted"/>
<dbReference type="InterPro" id="IPR050482">
    <property type="entry name" value="Sensor_HK_TwoCompSys"/>
</dbReference>
<dbReference type="Pfam" id="PF08447">
    <property type="entry name" value="PAS_3"/>
    <property type="match status" value="1"/>
</dbReference>
<accession>A0ABN8HI88</accession>
<dbReference type="InterPro" id="IPR013655">
    <property type="entry name" value="PAS_fold_3"/>
</dbReference>
<keyword evidence="2 7" id="KW-0418">Kinase</keyword>